<dbReference type="SUPFAM" id="SSF101790">
    <property type="entry name" value="Aminomethyltransferase beta-barrel domain"/>
    <property type="match status" value="1"/>
</dbReference>
<dbReference type="InterPro" id="IPR045179">
    <property type="entry name" value="YgfZ/GcvT"/>
</dbReference>
<dbReference type="KEGG" id="xbc:ELE36_08365"/>
<accession>A0A411HJ07</accession>
<protein>
    <submittedName>
        <fullName evidence="2">Folate-binding protein</fullName>
    </submittedName>
</protein>
<dbReference type="AlphaFoldDB" id="A0A411HJ07"/>
<dbReference type="PANTHER" id="PTHR22602:SF0">
    <property type="entry name" value="TRANSFERASE CAF17, MITOCHONDRIAL-RELATED"/>
    <property type="match status" value="1"/>
</dbReference>
<proteinExistence type="predicted"/>
<name>A0A411HJ07_9GAMM</name>
<dbReference type="NCBIfam" id="TIGR03317">
    <property type="entry name" value="ygfZ_signature"/>
    <property type="match status" value="1"/>
</dbReference>
<keyword evidence="3" id="KW-1185">Reference proteome</keyword>
<dbReference type="InterPro" id="IPR029043">
    <property type="entry name" value="GcvT/YgfZ_C"/>
</dbReference>
<gene>
    <name evidence="2" type="ORF">ELE36_08365</name>
</gene>
<organism evidence="2 3">
    <name type="scientific">Pseudolysobacter antarcticus</name>
    <dbReference type="NCBI Taxonomy" id="2511995"/>
    <lineage>
        <taxon>Bacteria</taxon>
        <taxon>Pseudomonadati</taxon>
        <taxon>Pseudomonadota</taxon>
        <taxon>Gammaproteobacteria</taxon>
        <taxon>Lysobacterales</taxon>
        <taxon>Rhodanobacteraceae</taxon>
        <taxon>Pseudolysobacter</taxon>
    </lineage>
</organism>
<dbReference type="InterPro" id="IPR017703">
    <property type="entry name" value="YgfZ/GCV_T_CS"/>
</dbReference>
<sequence>MGVFSRRSVMPRCTKVKSSLSARDSLFVALICCARYRAGACSCRCAPLHCRSAAHFAVADRARMIYALPSPQLIEIHGDDAVAFANAQFCNDVLELPIGDWQYNAWLNPQGRVHAFFALLRPQENTLLLILRGGRANEIAVDLARYKFRSKVSIRTMPDWHAQGMSGAHAVADHSSTDLFGDASGAKKLLQGDGWFAIAQPGSEPRLLSLTAAPPEQLAVGSDDLTHDADAWLLADICAGLPQLETATLDEFLPQALGLERLDTISFNKGCYPGQEVVARVHFKGGNKRQLHMVELAAQESPAAGTAIYAVTDDSQPAGVILQSACVSDTQILALAVLRQELADQALRVAGAGAISLAIGVPLRNT</sequence>
<dbReference type="InterPro" id="IPR027266">
    <property type="entry name" value="TrmE/GcvT-like"/>
</dbReference>
<evidence type="ECO:0000256" key="1">
    <source>
        <dbReference type="ARBA" id="ARBA00022946"/>
    </source>
</evidence>
<keyword evidence="1" id="KW-0809">Transit peptide</keyword>
<evidence type="ECO:0000313" key="2">
    <source>
        <dbReference type="EMBL" id="QBB70380.1"/>
    </source>
</evidence>
<dbReference type="Proteomes" id="UP000291562">
    <property type="component" value="Chromosome"/>
</dbReference>
<dbReference type="SUPFAM" id="SSF103025">
    <property type="entry name" value="Folate-binding domain"/>
    <property type="match status" value="1"/>
</dbReference>
<dbReference type="Gene3D" id="3.30.1360.120">
    <property type="entry name" value="Probable tRNA modification gtpase trme, domain 1"/>
    <property type="match status" value="1"/>
</dbReference>
<evidence type="ECO:0000313" key="3">
    <source>
        <dbReference type="Proteomes" id="UP000291562"/>
    </source>
</evidence>
<dbReference type="OrthoDB" id="9796287at2"/>
<reference evidence="2 3" key="1">
    <citation type="submission" date="2019-01" db="EMBL/GenBank/DDBJ databases">
        <title>Pseudolysobacter antarctica gen. nov., sp. nov., isolated from Fildes Peninsula, Antarctica.</title>
        <authorList>
            <person name="Wei Z."/>
            <person name="Peng F."/>
        </authorList>
    </citation>
    <scope>NUCLEOTIDE SEQUENCE [LARGE SCALE GENOMIC DNA]</scope>
    <source>
        <strain evidence="2 3">AQ6-296</strain>
    </source>
</reference>
<dbReference type="GO" id="GO:0016226">
    <property type="term" value="P:iron-sulfur cluster assembly"/>
    <property type="evidence" value="ECO:0007669"/>
    <property type="project" value="TreeGrafter"/>
</dbReference>
<dbReference type="PANTHER" id="PTHR22602">
    <property type="entry name" value="TRANSFERASE CAF17, MITOCHONDRIAL-RELATED"/>
    <property type="match status" value="1"/>
</dbReference>
<dbReference type="EMBL" id="CP035704">
    <property type="protein sequence ID" value="QBB70380.1"/>
    <property type="molecule type" value="Genomic_DNA"/>
</dbReference>